<dbReference type="GO" id="GO:0047372">
    <property type="term" value="F:monoacylglycerol lipase activity"/>
    <property type="evidence" value="ECO:0007669"/>
    <property type="project" value="TreeGrafter"/>
</dbReference>
<protein>
    <submittedName>
        <fullName evidence="3">Alpha/beta hydrolase</fullName>
    </submittedName>
</protein>
<dbReference type="InterPro" id="IPR050266">
    <property type="entry name" value="AB_hydrolase_sf"/>
</dbReference>
<dbReference type="EMBL" id="JAKRRY010000070">
    <property type="protein sequence ID" value="MCW8349187.1"/>
    <property type="molecule type" value="Genomic_DNA"/>
</dbReference>
<name>A0A9X3CSY8_9VIBR</name>
<gene>
    <name evidence="3" type="ORF">MD535_24685</name>
</gene>
<dbReference type="Pfam" id="PF00561">
    <property type="entry name" value="Abhydrolase_1"/>
    <property type="match status" value="1"/>
</dbReference>
<dbReference type="Gene3D" id="3.40.50.1820">
    <property type="entry name" value="alpha/beta hydrolase"/>
    <property type="match status" value="1"/>
</dbReference>
<evidence type="ECO:0000313" key="4">
    <source>
        <dbReference type="Proteomes" id="UP001155587"/>
    </source>
</evidence>
<sequence length="315" mass="34820">MAKYVATSLIGLIVIVVSAYLIMPASTLFQYLIMTERSMANLEVKQVKVDELNIEYLRGGSGPQLVLLHGFGADKDNWNRLSSYLVGEFDVIAIDIPGFGNSTKNIELDYDVRSQVERLKRISDALGLDEFTLAGSSMGGYIAGNFAAQYPEIIDHLWLISPFGVEGSEVSEMFSATKKGLPPVVLPRTEAEFSELFDFLFVDPPFIPSPIVSYLSSKVSESLEINTKIFEQIHRMNNGTPQPDLPLEKVLANYDGSVLISWGDKDRVLHVSGASVLKQVIPQAKLDIASNVGHLPMVEQPQATAESFLMFTRER</sequence>
<dbReference type="PRINTS" id="PR00111">
    <property type="entry name" value="ABHYDROLASE"/>
</dbReference>
<accession>A0A9X3CSY8</accession>
<comment type="caution">
    <text evidence="3">The sequence shown here is derived from an EMBL/GenBank/DDBJ whole genome shotgun (WGS) entry which is preliminary data.</text>
</comment>
<keyword evidence="1" id="KW-0812">Transmembrane</keyword>
<evidence type="ECO:0000256" key="1">
    <source>
        <dbReference type="SAM" id="Phobius"/>
    </source>
</evidence>
<dbReference type="PANTHER" id="PTHR43798:SF5">
    <property type="entry name" value="MONOACYLGLYCEROL LIPASE ABHD6"/>
    <property type="match status" value="1"/>
</dbReference>
<feature type="transmembrane region" description="Helical" evidence="1">
    <location>
        <begin position="6"/>
        <end position="29"/>
    </location>
</feature>
<dbReference type="AlphaFoldDB" id="A0A9X3CSY8"/>
<feature type="domain" description="AB hydrolase-1" evidence="2">
    <location>
        <begin position="65"/>
        <end position="300"/>
    </location>
</feature>
<keyword evidence="3" id="KW-0378">Hydrolase</keyword>
<organism evidence="3 4">
    <name type="scientific">Vibrio qingdaonensis</name>
    <dbReference type="NCBI Taxonomy" id="2829491"/>
    <lineage>
        <taxon>Bacteria</taxon>
        <taxon>Pseudomonadati</taxon>
        <taxon>Pseudomonadota</taxon>
        <taxon>Gammaproteobacteria</taxon>
        <taxon>Vibrionales</taxon>
        <taxon>Vibrionaceae</taxon>
        <taxon>Vibrio</taxon>
    </lineage>
</organism>
<proteinExistence type="predicted"/>
<dbReference type="InterPro" id="IPR029058">
    <property type="entry name" value="AB_hydrolase_fold"/>
</dbReference>
<evidence type="ECO:0000313" key="3">
    <source>
        <dbReference type="EMBL" id="MCW8349187.1"/>
    </source>
</evidence>
<dbReference type="GO" id="GO:0016020">
    <property type="term" value="C:membrane"/>
    <property type="evidence" value="ECO:0007669"/>
    <property type="project" value="TreeGrafter"/>
</dbReference>
<dbReference type="GO" id="GO:0046464">
    <property type="term" value="P:acylglycerol catabolic process"/>
    <property type="evidence" value="ECO:0007669"/>
    <property type="project" value="TreeGrafter"/>
</dbReference>
<dbReference type="PANTHER" id="PTHR43798">
    <property type="entry name" value="MONOACYLGLYCEROL LIPASE"/>
    <property type="match status" value="1"/>
</dbReference>
<dbReference type="InterPro" id="IPR000073">
    <property type="entry name" value="AB_hydrolase_1"/>
</dbReference>
<keyword evidence="1" id="KW-0472">Membrane</keyword>
<dbReference type="SUPFAM" id="SSF53474">
    <property type="entry name" value="alpha/beta-Hydrolases"/>
    <property type="match status" value="1"/>
</dbReference>
<keyword evidence="1" id="KW-1133">Transmembrane helix</keyword>
<dbReference type="RefSeq" id="WP_265677869.1">
    <property type="nucleotide sequence ID" value="NZ_JAKRRY010000070.1"/>
</dbReference>
<evidence type="ECO:0000259" key="2">
    <source>
        <dbReference type="Pfam" id="PF00561"/>
    </source>
</evidence>
<keyword evidence="4" id="KW-1185">Reference proteome</keyword>
<dbReference type="Proteomes" id="UP001155587">
    <property type="component" value="Unassembled WGS sequence"/>
</dbReference>
<reference evidence="3" key="1">
    <citation type="submission" date="2022-02" db="EMBL/GenBank/DDBJ databases">
        <title>Vibrio sp. nov, a new bacterium isolated from seawater.</title>
        <authorList>
            <person name="Yuan Y."/>
        </authorList>
    </citation>
    <scope>NUCLEOTIDE SEQUENCE</scope>
    <source>
        <strain evidence="3">ZSDZ65</strain>
    </source>
</reference>